<feature type="region of interest" description="Disordered" evidence="1">
    <location>
        <begin position="131"/>
        <end position="152"/>
    </location>
</feature>
<feature type="non-terminal residue" evidence="2">
    <location>
        <position position="1"/>
    </location>
</feature>
<sequence>PDDVLREIKTAPPRRVAHLAAVAALHPREVLDDRGLPPASGSDRLVDLLTPRRATPRDGFPAAAASVKRFRAEALWPDGPARERADDEAARAEDRADEAAAESTDRTAAAAVDLPLRLLLRKRRVEKRGLARACEKPPEQCDGGSSPVAPSVSWAEDKARNGSFGATFSARASLEAPRGI</sequence>
<name>K0SFA0_THAOC</name>
<keyword evidence="3" id="KW-1185">Reference proteome</keyword>
<organism evidence="2 3">
    <name type="scientific">Thalassiosira oceanica</name>
    <name type="common">Marine diatom</name>
    <dbReference type="NCBI Taxonomy" id="159749"/>
    <lineage>
        <taxon>Eukaryota</taxon>
        <taxon>Sar</taxon>
        <taxon>Stramenopiles</taxon>
        <taxon>Ochrophyta</taxon>
        <taxon>Bacillariophyta</taxon>
        <taxon>Coscinodiscophyceae</taxon>
        <taxon>Thalassiosirophycidae</taxon>
        <taxon>Thalassiosirales</taxon>
        <taxon>Thalassiosiraceae</taxon>
        <taxon>Thalassiosira</taxon>
    </lineage>
</organism>
<feature type="compositionally biased region" description="Basic and acidic residues" evidence="1">
    <location>
        <begin position="80"/>
        <end position="98"/>
    </location>
</feature>
<dbReference type="EMBL" id="AGNL01018090">
    <property type="protein sequence ID" value="EJK63659.1"/>
    <property type="molecule type" value="Genomic_DNA"/>
</dbReference>
<protein>
    <submittedName>
        <fullName evidence="2">Uncharacterized protein</fullName>
    </submittedName>
</protein>
<evidence type="ECO:0000313" key="2">
    <source>
        <dbReference type="EMBL" id="EJK63659.1"/>
    </source>
</evidence>
<dbReference type="Proteomes" id="UP000266841">
    <property type="component" value="Unassembled WGS sequence"/>
</dbReference>
<evidence type="ECO:0000313" key="3">
    <source>
        <dbReference type="Proteomes" id="UP000266841"/>
    </source>
</evidence>
<comment type="caution">
    <text evidence="2">The sequence shown here is derived from an EMBL/GenBank/DDBJ whole genome shotgun (WGS) entry which is preliminary data.</text>
</comment>
<accession>K0SFA0</accession>
<feature type="region of interest" description="Disordered" evidence="1">
    <location>
        <begin position="76"/>
        <end position="106"/>
    </location>
</feature>
<proteinExistence type="predicted"/>
<reference evidence="2 3" key="1">
    <citation type="journal article" date="2012" name="Genome Biol.">
        <title>Genome and low-iron response of an oceanic diatom adapted to chronic iron limitation.</title>
        <authorList>
            <person name="Lommer M."/>
            <person name="Specht M."/>
            <person name="Roy A.S."/>
            <person name="Kraemer L."/>
            <person name="Andreson R."/>
            <person name="Gutowska M.A."/>
            <person name="Wolf J."/>
            <person name="Bergner S.V."/>
            <person name="Schilhabel M.B."/>
            <person name="Klostermeier U.C."/>
            <person name="Beiko R.G."/>
            <person name="Rosenstiel P."/>
            <person name="Hippler M."/>
            <person name="Laroche J."/>
        </authorList>
    </citation>
    <scope>NUCLEOTIDE SEQUENCE [LARGE SCALE GENOMIC DNA]</scope>
    <source>
        <strain evidence="2 3">CCMP1005</strain>
    </source>
</reference>
<gene>
    <name evidence="2" type="ORF">THAOC_15670</name>
</gene>
<evidence type="ECO:0000256" key="1">
    <source>
        <dbReference type="SAM" id="MobiDB-lite"/>
    </source>
</evidence>
<dbReference type="AlphaFoldDB" id="K0SFA0"/>